<gene>
    <name evidence="1" type="ORF">HPT29_025440</name>
</gene>
<evidence type="ECO:0000313" key="1">
    <source>
        <dbReference type="EMBL" id="UVF22498.1"/>
    </source>
</evidence>
<name>A0ABY5RZN9_9HYPH</name>
<evidence type="ECO:0000313" key="2">
    <source>
        <dbReference type="Proteomes" id="UP001017257"/>
    </source>
</evidence>
<proteinExistence type="predicted"/>
<keyword evidence="1" id="KW-0614">Plasmid</keyword>
<accession>A0ABY5RZN9</accession>
<dbReference type="EMBL" id="CP102846">
    <property type="protein sequence ID" value="UVF22498.1"/>
    <property type="molecule type" value="Genomic_DNA"/>
</dbReference>
<evidence type="ECO:0008006" key="3">
    <source>
        <dbReference type="Google" id="ProtNLM"/>
    </source>
</evidence>
<reference evidence="1" key="1">
    <citation type="submission" date="2022-08" db="EMBL/GenBank/DDBJ databases">
        <title>Microvirga terrae sp. nov., isolated from soil.</title>
        <authorList>
            <person name="Kim K.H."/>
            <person name="Seo Y.L."/>
            <person name="Kim J.M."/>
            <person name="Lee J.K."/>
            <person name="Han D.M."/>
            <person name="Jeon C.O."/>
        </authorList>
    </citation>
    <scope>NUCLEOTIDE SEQUENCE</scope>
    <source>
        <strain evidence="1">R24</strain>
        <plasmid evidence="1">pR24_1</plasmid>
    </source>
</reference>
<dbReference type="Proteomes" id="UP001017257">
    <property type="component" value="Plasmid pR24_1"/>
</dbReference>
<protein>
    <recommendedName>
        <fullName evidence="3">DUF1579 domain-containing protein</fullName>
    </recommendedName>
</protein>
<sequence>MDHIFTRALLSEVSHSMIPQESRIFEPFIGSWELVVSWFDDHGRLNRQVPGEWHFARVLEGRAIQDVWIAPNREERDGRGEYGTSLRFYDSTIGAWRSTWIGPVHGVIYTFIARRVGDQVILETTNDMALKMRWSFSEIGSNSFKWSNEVWQKGRWRTQQTFDARRVPSD</sequence>
<organism evidence="1 2">
    <name type="scientific">Microvirga terrae</name>
    <dbReference type="NCBI Taxonomy" id="2740529"/>
    <lineage>
        <taxon>Bacteria</taxon>
        <taxon>Pseudomonadati</taxon>
        <taxon>Pseudomonadota</taxon>
        <taxon>Alphaproteobacteria</taxon>
        <taxon>Hyphomicrobiales</taxon>
        <taxon>Methylobacteriaceae</taxon>
        <taxon>Microvirga</taxon>
    </lineage>
</organism>
<dbReference type="RefSeq" id="WP_173948926.1">
    <property type="nucleotide sequence ID" value="NZ_CP102846.1"/>
</dbReference>
<geneLocation type="plasmid" evidence="1 2">
    <name>pR24_1</name>
</geneLocation>
<keyword evidence="2" id="KW-1185">Reference proteome</keyword>